<feature type="non-terminal residue" evidence="1">
    <location>
        <position position="96"/>
    </location>
</feature>
<accession>A0A8B6CEL8</accession>
<gene>
    <name evidence="1" type="ORF">MGAL_10B065315</name>
</gene>
<comment type="caution">
    <text evidence="1">The sequence shown here is derived from an EMBL/GenBank/DDBJ whole genome shotgun (WGS) entry which is preliminary data.</text>
</comment>
<proteinExistence type="predicted"/>
<dbReference type="OrthoDB" id="10592997at2759"/>
<protein>
    <submittedName>
        <fullName evidence="1">Uncharacterized protein</fullName>
    </submittedName>
</protein>
<dbReference type="AlphaFoldDB" id="A0A8B6CEL8"/>
<organism evidence="1 2">
    <name type="scientific">Mytilus galloprovincialis</name>
    <name type="common">Mediterranean mussel</name>
    <dbReference type="NCBI Taxonomy" id="29158"/>
    <lineage>
        <taxon>Eukaryota</taxon>
        <taxon>Metazoa</taxon>
        <taxon>Spiralia</taxon>
        <taxon>Lophotrochozoa</taxon>
        <taxon>Mollusca</taxon>
        <taxon>Bivalvia</taxon>
        <taxon>Autobranchia</taxon>
        <taxon>Pteriomorphia</taxon>
        <taxon>Mytilida</taxon>
        <taxon>Mytiloidea</taxon>
        <taxon>Mytilidae</taxon>
        <taxon>Mytilinae</taxon>
        <taxon>Mytilus</taxon>
    </lineage>
</organism>
<evidence type="ECO:0000313" key="2">
    <source>
        <dbReference type="Proteomes" id="UP000596742"/>
    </source>
</evidence>
<dbReference type="Proteomes" id="UP000596742">
    <property type="component" value="Unassembled WGS sequence"/>
</dbReference>
<name>A0A8B6CEL8_MYTGA</name>
<reference evidence="1" key="1">
    <citation type="submission" date="2018-11" db="EMBL/GenBank/DDBJ databases">
        <authorList>
            <person name="Alioto T."/>
            <person name="Alioto T."/>
        </authorList>
    </citation>
    <scope>NUCLEOTIDE SEQUENCE</scope>
</reference>
<feature type="non-terminal residue" evidence="1">
    <location>
        <position position="1"/>
    </location>
</feature>
<dbReference type="EMBL" id="UYJE01001529">
    <property type="protein sequence ID" value="VDI02900.1"/>
    <property type="molecule type" value="Genomic_DNA"/>
</dbReference>
<keyword evidence="2" id="KW-1185">Reference proteome</keyword>
<evidence type="ECO:0000313" key="1">
    <source>
        <dbReference type="EMBL" id="VDI02900.1"/>
    </source>
</evidence>
<sequence>ENVQLSLTKAKHTWFQAKNKCSLVGKEHTNITVPTLNSDLMWTGDSARYLPWVEYLGCHGLKPERHLIVDKVNVEPGKQLKECLLHCKQYDFIGLQ</sequence>